<dbReference type="PANTHER" id="PTHR35889">
    <property type="entry name" value="CYCLOINULO-OLIGOSACCHARIDE FRUCTANOTRANSFERASE-RELATED"/>
    <property type="match status" value="1"/>
</dbReference>
<evidence type="ECO:0000313" key="5">
    <source>
        <dbReference type="EMBL" id="QDT43518.1"/>
    </source>
</evidence>
<dbReference type="PANTHER" id="PTHR35889:SF3">
    <property type="entry name" value="F-BOX DOMAIN-CONTAINING PROTEIN"/>
    <property type="match status" value="1"/>
</dbReference>
<dbReference type="Gene3D" id="2.60.40.1080">
    <property type="match status" value="1"/>
</dbReference>
<feature type="chain" id="PRO_5022025216" evidence="2">
    <location>
        <begin position="25"/>
        <end position="1083"/>
    </location>
</feature>
<proteinExistence type="predicted"/>
<evidence type="ECO:0000259" key="3">
    <source>
        <dbReference type="Pfam" id="PF07583"/>
    </source>
</evidence>
<dbReference type="EMBL" id="CP036269">
    <property type="protein sequence ID" value="QDT43518.1"/>
    <property type="molecule type" value="Genomic_DNA"/>
</dbReference>
<dbReference type="KEGG" id="gaz:Pan241w_36190"/>
<name>A0A517RI37_9PLAN</name>
<reference evidence="5 6" key="1">
    <citation type="submission" date="2019-02" db="EMBL/GenBank/DDBJ databases">
        <title>Deep-cultivation of Planctomycetes and their phenomic and genomic characterization uncovers novel biology.</title>
        <authorList>
            <person name="Wiegand S."/>
            <person name="Jogler M."/>
            <person name="Boedeker C."/>
            <person name="Pinto D."/>
            <person name="Vollmers J."/>
            <person name="Rivas-Marin E."/>
            <person name="Kohn T."/>
            <person name="Peeters S.H."/>
            <person name="Heuer A."/>
            <person name="Rast P."/>
            <person name="Oberbeckmann S."/>
            <person name="Bunk B."/>
            <person name="Jeske O."/>
            <person name="Meyerdierks A."/>
            <person name="Storesund J.E."/>
            <person name="Kallscheuer N."/>
            <person name="Luecker S."/>
            <person name="Lage O.M."/>
            <person name="Pohl T."/>
            <person name="Merkel B.J."/>
            <person name="Hornburger P."/>
            <person name="Mueller R.-W."/>
            <person name="Bruemmer F."/>
            <person name="Labrenz M."/>
            <person name="Spormann A.M."/>
            <person name="Op den Camp H."/>
            <person name="Overmann J."/>
            <person name="Amann R."/>
            <person name="Jetten M.S.M."/>
            <person name="Mascher T."/>
            <person name="Medema M.H."/>
            <person name="Devos D.P."/>
            <person name="Kaster A.-K."/>
            <person name="Ovreas L."/>
            <person name="Rohde M."/>
            <person name="Galperin M.Y."/>
            <person name="Jogler C."/>
        </authorList>
    </citation>
    <scope>NUCLEOTIDE SEQUENCE [LARGE SCALE GENOMIC DNA]</scope>
    <source>
        <strain evidence="5 6">Pan241w</strain>
    </source>
</reference>
<gene>
    <name evidence="5" type="primary">inlA_2</name>
    <name evidence="5" type="ORF">Pan241w_36190</name>
</gene>
<feature type="region of interest" description="Disordered" evidence="1">
    <location>
        <begin position="379"/>
        <end position="399"/>
    </location>
</feature>
<feature type="signal peptide" evidence="2">
    <location>
        <begin position="1"/>
        <end position="24"/>
    </location>
</feature>
<evidence type="ECO:0000256" key="1">
    <source>
        <dbReference type="SAM" id="MobiDB-lite"/>
    </source>
</evidence>
<evidence type="ECO:0000313" key="6">
    <source>
        <dbReference type="Proteomes" id="UP000317171"/>
    </source>
</evidence>
<accession>A0A517RI37</accession>
<dbReference type="InterPro" id="IPR011444">
    <property type="entry name" value="DUF1549"/>
</dbReference>
<evidence type="ECO:0000259" key="4">
    <source>
        <dbReference type="Pfam" id="PF07587"/>
    </source>
</evidence>
<dbReference type="Gene3D" id="3.80.10.10">
    <property type="entry name" value="Ribonuclease Inhibitor"/>
    <property type="match status" value="2"/>
</dbReference>
<keyword evidence="6" id="KW-1185">Reference proteome</keyword>
<dbReference type="RefSeq" id="WP_145218253.1">
    <property type="nucleotide sequence ID" value="NZ_CP036269.1"/>
</dbReference>
<dbReference type="Pfam" id="PF07587">
    <property type="entry name" value="PSD1"/>
    <property type="match status" value="1"/>
</dbReference>
<dbReference type="Proteomes" id="UP000317171">
    <property type="component" value="Chromosome"/>
</dbReference>
<feature type="domain" description="DUF1549" evidence="3">
    <location>
        <begin position="526"/>
        <end position="741"/>
    </location>
</feature>
<organism evidence="5 6">
    <name type="scientific">Gimesia alba</name>
    <dbReference type="NCBI Taxonomy" id="2527973"/>
    <lineage>
        <taxon>Bacteria</taxon>
        <taxon>Pseudomonadati</taxon>
        <taxon>Planctomycetota</taxon>
        <taxon>Planctomycetia</taxon>
        <taxon>Planctomycetales</taxon>
        <taxon>Planctomycetaceae</taxon>
        <taxon>Gimesia</taxon>
    </lineage>
</organism>
<protein>
    <submittedName>
        <fullName evidence="5">Internalin-A</fullName>
    </submittedName>
</protein>
<dbReference type="Pfam" id="PF07583">
    <property type="entry name" value="PSCyt2"/>
    <property type="match status" value="1"/>
</dbReference>
<feature type="domain" description="DUF1553" evidence="4">
    <location>
        <begin position="820"/>
        <end position="1054"/>
    </location>
</feature>
<dbReference type="InterPro" id="IPR022655">
    <property type="entry name" value="DUF1553"/>
</dbReference>
<dbReference type="SUPFAM" id="SSF52047">
    <property type="entry name" value="RNI-like"/>
    <property type="match status" value="1"/>
</dbReference>
<dbReference type="AlphaFoldDB" id="A0A517RI37"/>
<keyword evidence="2" id="KW-0732">Signal</keyword>
<dbReference type="OrthoDB" id="219305at2"/>
<evidence type="ECO:0000256" key="2">
    <source>
        <dbReference type="SAM" id="SignalP"/>
    </source>
</evidence>
<sequence precursor="true">MHSERTKIFALLILLVFSFPSAQAAENEPPVVAKTPEQIAVEKLRGFYTNLQKNKDGSVRLVRFSKPHVTLEVLEYLESFHKLDYLALVCPQIGDAALEHIAHLTNLDTLMLSESAIGDAGLSHLQRLNKLERLYLDQTKVTDLGLVQLSHLSQLKVLSLNNTRVTDKGLAQLAGLKNLEVLFLSGTKVSDAGIQTLAKLKNLKVLYLSGTRVRGNGLKELAALKSLEYLALNHCALDQSAAASLATLSRLKGLEVYHTGLSTESVNDLRTKMAKTQLFTERDTETNPETDVLRFANSEGLDVKPILAPIESRIAAGEKFTPDFQKHVIPLLGRLGCNSRNCHGSFQGRGGFQLSMFGYDFKLDHDNLLERIDKQKPDESLVLNKPTSEDEHEGGLKLPPGGWEQKLLREWIAAGAASVGKESPRFVRLDVTPKQVVFTEKGEAVSLKAIAVWSDGTREDVTCLTRFESKDDSVAEVTPEGVMRSKGTGDTYVISYYDNGIFSTQVILPVQKYKPGTYPQVATPTEVDRRVVNKLRKLGIQPSGLCTDDEFLRRVSLDMTGTLPTPEEIRAFLKDTSTEKRSQKIEELLNRPGYVAWWSMKLSDLTGSNAGYLGSTEMARPVASQWNAWIRRRVEDNVGWDKIVSGIILGTSRLPGQTFDEYMSQQSQFTSTKDRADFTALDNSMPHYWARSNMSVPSDKALAFGYTFLGMRLDCAQCHKHPFDEWSKQDFELFTEFFTRIKFGVPPDAAVLHEQSRNMLGVPVKLNTAALRRQSYLRIAAEGRPIPWREVYIEPAKSDQQRAKLLGGQEINISQTKDPRELLMRWMLNEPNHYFAKAFVNRIWAHYFNVGIINPPDDLNQANPPSNKALLDYLVQGFIDSGYDMKWLHRTITNSRTYQLSWRSNPTNRKDTRNFSHAVLRRLPAEVAIDAILQATASQKKMNQLVSQTDRRKISQHPLSFQARAIDFSLLVFGKPLRTTNCDCERQDEPTLLQSLYVRNDEEMLKNLTRADGWLAEMKTAKLKTLEQKALVTEAYLRTLSRFPEATEMKESLKHLQKTESVQEGLHDLLWALLNTQEFITNH</sequence>
<dbReference type="InterPro" id="IPR032675">
    <property type="entry name" value="LRR_dom_sf"/>
</dbReference>